<dbReference type="InterPro" id="IPR003961">
    <property type="entry name" value="FN3_dom"/>
</dbReference>
<dbReference type="Gene3D" id="2.60.40.10">
    <property type="entry name" value="Immunoglobulins"/>
    <property type="match status" value="1"/>
</dbReference>
<sequence length="482" mass="56133">MLSLNEAFEFICPSQANWRLRAKSMCIPPRNYTCLFDVTYRVNVYRDRCNMPRILSPGYKYVFQPNLNRATCRINRYQPFIFDTVGNNDCIFQNLIATMKVKRRMKTETQHQTDHVLVIHIKDILLSLIHRTNVTALTQLKIVLAISTIIAPTKVSTQKSKLFKRVLIDQKSKVLKIKDFDNYKYNQACPTTPQNFDIVEYTDCSITIEWYIDDPKNCINYLIDYRVQGFDSWNGLSPSSKDISTDEKGYHVYTLKQLSNETNYELRMCSVDIHFEHRLQDSVTWNRLTSSISDILKVKNGYSAYKLQTLSPESFYEIRMCSVDGNVKSQYTEYKTQQTLKAVLPEPFKQLPARDRIKYNEIMQSSKTENRRLLKEDIDDVTSTDGVDIVVRRCKINTEDGEWTIDKDIDDDRVDRINRALNETTKCEYTDQVKERRIMGSNGLENELNADLNDSQVPEALKSTENSGFPLKKQVHLKLTVL</sequence>
<accession>A0A8S3VJ45</accession>
<evidence type="ECO:0000313" key="1">
    <source>
        <dbReference type="EMBL" id="CAG2256274.1"/>
    </source>
</evidence>
<keyword evidence="2" id="KW-1185">Reference proteome</keyword>
<dbReference type="InterPro" id="IPR036116">
    <property type="entry name" value="FN3_sf"/>
</dbReference>
<dbReference type="EMBL" id="CAJPWZ010003297">
    <property type="protein sequence ID" value="CAG2256274.1"/>
    <property type="molecule type" value="Genomic_DNA"/>
</dbReference>
<keyword evidence="1" id="KW-0808">Transferase</keyword>
<dbReference type="InterPro" id="IPR013783">
    <property type="entry name" value="Ig-like_fold"/>
</dbReference>
<dbReference type="OrthoDB" id="261433at2759"/>
<dbReference type="AlphaFoldDB" id="A0A8S3VJ45"/>
<comment type="caution">
    <text evidence="1">The sequence shown here is derived from an EMBL/GenBank/DDBJ whole genome shotgun (WGS) entry which is preliminary data.</text>
</comment>
<organism evidence="1 2">
    <name type="scientific">Mytilus edulis</name>
    <name type="common">Blue mussel</name>
    <dbReference type="NCBI Taxonomy" id="6550"/>
    <lineage>
        <taxon>Eukaryota</taxon>
        <taxon>Metazoa</taxon>
        <taxon>Spiralia</taxon>
        <taxon>Lophotrochozoa</taxon>
        <taxon>Mollusca</taxon>
        <taxon>Bivalvia</taxon>
        <taxon>Autobranchia</taxon>
        <taxon>Pteriomorphia</taxon>
        <taxon>Mytilida</taxon>
        <taxon>Mytiloidea</taxon>
        <taxon>Mytilidae</taxon>
        <taxon>Mytilinae</taxon>
        <taxon>Mytilus</taxon>
    </lineage>
</organism>
<protein>
    <submittedName>
        <fullName evidence="1">TTN</fullName>
        <ecNumber evidence="1">2.7.11.1</ecNumber>
    </submittedName>
</protein>
<dbReference type="CDD" id="cd00063">
    <property type="entry name" value="FN3"/>
    <property type="match status" value="1"/>
</dbReference>
<evidence type="ECO:0000313" key="2">
    <source>
        <dbReference type="Proteomes" id="UP000683360"/>
    </source>
</evidence>
<dbReference type="SUPFAM" id="SSF49265">
    <property type="entry name" value="Fibronectin type III"/>
    <property type="match status" value="1"/>
</dbReference>
<gene>
    <name evidence="1" type="ORF">MEDL_67557</name>
</gene>
<proteinExistence type="predicted"/>
<reference evidence="1" key="1">
    <citation type="submission" date="2021-03" db="EMBL/GenBank/DDBJ databases">
        <authorList>
            <person name="Bekaert M."/>
        </authorList>
    </citation>
    <scope>NUCLEOTIDE SEQUENCE</scope>
</reference>
<name>A0A8S3VJ45_MYTED</name>
<dbReference type="GO" id="GO:0004674">
    <property type="term" value="F:protein serine/threonine kinase activity"/>
    <property type="evidence" value="ECO:0007669"/>
    <property type="project" value="UniProtKB-EC"/>
</dbReference>
<dbReference type="EC" id="2.7.11.1" evidence="1"/>
<dbReference type="Proteomes" id="UP000683360">
    <property type="component" value="Unassembled WGS sequence"/>
</dbReference>